<dbReference type="EMBL" id="BSTI01000011">
    <property type="protein sequence ID" value="GLY68340.1"/>
    <property type="molecule type" value="Genomic_DNA"/>
</dbReference>
<dbReference type="PROSITE" id="PS51708">
    <property type="entry name" value="CHAD"/>
    <property type="match status" value="1"/>
</dbReference>
<name>A0A9W6R4S5_9PSEU</name>
<accession>A0A9W6R4S5</accession>
<evidence type="ECO:0000256" key="1">
    <source>
        <dbReference type="SAM" id="Coils"/>
    </source>
</evidence>
<dbReference type="Pfam" id="PF05235">
    <property type="entry name" value="CHAD"/>
    <property type="match status" value="1"/>
</dbReference>
<dbReference type="Gene3D" id="1.40.20.10">
    <property type="entry name" value="CHAD domain"/>
    <property type="match status" value="1"/>
</dbReference>
<keyword evidence="4" id="KW-1185">Reference proteome</keyword>
<dbReference type="Proteomes" id="UP001165136">
    <property type="component" value="Unassembled WGS sequence"/>
</dbReference>
<keyword evidence="1" id="KW-0175">Coiled coil</keyword>
<dbReference type="InterPro" id="IPR007899">
    <property type="entry name" value="CHAD_dom"/>
</dbReference>
<evidence type="ECO:0000313" key="3">
    <source>
        <dbReference type="EMBL" id="GLY68340.1"/>
    </source>
</evidence>
<comment type="caution">
    <text evidence="3">The sequence shown here is derived from an EMBL/GenBank/DDBJ whole genome shotgun (WGS) entry which is preliminary data.</text>
</comment>
<organism evidence="3 4">
    <name type="scientific">Amycolatopsis taiwanensis</name>
    <dbReference type="NCBI Taxonomy" id="342230"/>
    <lineage>
        <taxon>Bacteria</taxon>
        <taxon>Bacillati</taxon>
        <taxon>Actinomycetota</taxon>
        <taxon>Actinomycetes</taxon>
        <taxon>Pseudonocardiales</taxon>
        <taxon>Pseudonocardiaceae</taxon>
        <taxon>Amycolatopsis</taxon>
    </lineage>
</organism>
<dbReference type="AlphaFoldDB" id="A0A9W6R4S5"/>
<proteinExistence type="predicted"/>
<reference evidence="3" key="1">
    <citation type="submission" date="2023-03" db="EMBL/GenBank/DDBJ databases">
        <title>Amycolatopsis taiwanensis NBRC 103393.</title>
        <authorList>
            <person name="Ichikawa N."/>
            <person name="Sato H."/>
            <person name="Tonouchi N."/>
        </authorList>
    </citation>
    <scope>NUCLEOTIDE SEQUENCE</scope>
    <source>
        <strain evidence="3">NBRC 103393</strain>
    </source>
</reference>
<dbReference type="InterPro" id="IPR038186">
    <property type="entry name" value="CHAD_dom_sf"/>
</dbReference>
<protein>
    <submittedName>
        <fullName evidence="3">CHAD domain-containing protein</fullName>
    </submittedName>
</protein>
<dbReference type="SMART" id="SM00880">
    <property type="entry name" value="CHAD"/>
    <property type="match status" value="1"/>
</dbReference>
<dbReference type="PANTHER" id="PTHR39339:SF1">
    <property type="entry name" value="CHAD DOMAIN-CONTAINING PROTEIN"/>
    <property type="match status" value="1"/>
</dbReference>
<feature type="coiled-coil region" evidence="1">
    <location>
        <begin position="138"/>
        <end position="165"/>
    </location>
</feature>
<evidence type="ECO:0000313" key="4">
    <source>
        <dbReference type="Proteomes" id="UP001165136"/>
    </source>
</evidence>
<dbReference type="PANTHER" id="PTHR39339">
    <property type="entry name" value="SLR1444 PROTEIN"/>
    <property type="match status" value="1"/>
</dbReference>
<sequence length="328" mass="35886">MIHLSFIFVSTEKLSGTNEVTRRRTKTPADLGLSDEPMVVGPEDSPTAHLRAKLDAQLRALLAHEPGTRSGADPEDLHQMRVAVRRMRSVLKLSEDPAAQHVRAELKLLGSVLGEVRDYDVLIDHLRTTVAGFGEQDLQAADQLIAAFAAQRDQAKRRLNQALNTARYTALLTAIGELTKTAEVANAPDDGRLDPATALRKPYRRLVRAAAALPNNPPDDELHAVRIRGKRLRYAAELAVPAAKKKQAARLKALVKATKRLQDVLGDHQDAVVAADRVRNLAVTSDERMVGFIAGRIVEREANRRAEARAAWPDALAGVNKLAARLLP</sequence>
<feature type="domain" description="CHAD" evidence="2">
    <location>
        <begin position="43"/>
        <end position="321"/>
    </location>
</feature>
<evidence type="ECO:0000259" key="2">
    <source>
        <dbReference type="PROSITE" id="PS51708"/>
    </source>
</evidence>
<gene>
    <name evidence="3" type="ORF">Atai01_49590</name>
</gene>